<sequence>MEAANNSSSIPFFPFLILLFIGFLILLIIFFRDLLQLLSSVRRYVSGNGGSALSQQSNEAGLYPTIIASFPMFYYSEVRRFMEGRNGGECAVRVPIRVRRR</sequence>
<dbReference type="EMBL" id="KZ502877">
    <property type="protein sequence ID" value="PKU71379.1"/>
    <property type="molecule type" value="Genomic_DNA"/>
</dbReference>
<gene>
    <name evidence="2" type="ORF">MA16_Dca004221</name>
</gene>
<evidence type="ECO:0000313" key="3">
    <source>
        <dbReference type="Proteomes" id="UP000233837"/>
    </source>
</evidence>
<protein>
    <submittedName>
        <fullName evidence="2">Uncharacterized protein</fullName>
    </submittedName>
</protein>
<keyword evidence="3" id="KW-1185">Reference proteome</keyword>
<organism evidence="2 3">
    <name type="scientific">Dendrobium catenatum</name>
    <dbReference type="NCBI Taxonomy" id="906689"/>
    <lineage>
        <taxon>Eukaryota</taxon>
        <taxon>Viridiplantae</taxon>
        <taxon>Streptophyta</taxon>
        <taxon>Embryophyta</taxon>
        <taxon>Tracheophyta</taxon>
        <taxon>Spermatophyta</taxon>
        <taxon>Magnoliopsida</taxon>
        <taxon>Liliopsida</taxon>
        <taxon>Asparagales</taxon>
        <taxon>Orchidaceae</taxon>
        <taxon>Epidendroideae</taxon>
        <taxon>Malaxideae</taxon>
        <taxon>Dendrobiinae</taxon>
        <taxon>Dendrobium</taxon>
    </lineage>
</organism>
<proteinExistence type="predicted"/>
<evidence type="ECO:0000313" key="2">
    <source>
        <dbReference type="EMBL" id="PKU71379.1"/>
    </source>
</evidence>
<name>A0A2I0W6U5_9ASPA</name>
<dbReference type="AlphaFoldDB" id="A0A2I0W6U5"/>
<dbReference type="Proteomes" id="UP000233837">
    <property type="component" value="Unassembled WGS sequence"/>
</dbReference>
<keyword evidence="1" id="KW-0812">Transmembrane</keyword>
<reference evidence="2 3" key="2">
    <citation type="journal article" date="2017" name="Nature">
        <title>The Apostasia genome and the evolution of orchids.</title>
        <authorList>
            <person name="Zhang G.Q."/>
            <person name="Liu K.W."/>
            <person name="Li Z."/>
            <person name="Lohaus R."/>
            <person name="Hsiao Y.Y."/>
            <person name="Niu S.C."/>
            <person name="Wang J.Y."/>
            <person name="Lin Y.C."/>
            <person name="Xu Q."/>
            <person name="Chen L.J."/>
            <person name="Yoshida K."/>
            <person name="Fujiwara S."/>
            <person name="Wang Z.W."/>
            <person name="Zhang Y.Q."/>
            <person name="Mitsuda N."/>
            <person name="Wang M."/>
            <person name="Liu G.H."/>
            <person name="Pecoraro L."/>
            <person name="Huang H.X."/>
            <person name="Xiao X.J."/>
            <person name="Lin M."/>
            <person name="Wu X.Y."/>
            <person name="Wu W.L."/>
            <person name="Chen Y.Y."/>
            <person name="Chang S.B."/>
            <person name="Sakamoto S."/>
            <person name="Ohme-Takagi M."/>
            <person name="Yagi M."/>
            <person name="Zeng S.J."/>
            <person name="Shen C.Y."/>
            <person name="Yeh C.M."/>
            <person name="Luo Y.B."/>
            <person name="Tsai W.C."/>
            <person name="Van de Peer Y."/>
            <person name="Liu Z.J."/>
        </authorList>
    </citation>
    <scope>NUCLEOTIDE SEQUENCE [LARGE SCALE GENOMIC DNA]</scope>
    <source>
        <tissue evidence="2">The whole plant</tissue>
    </source>
</reference>
<accession>A0A2I0W6U5</accession>
<feature type="transmembrane region" description="Helical" evidence="1">
    <location>
        <begin position="12"/>
        <end position="35"/>
    </location>
</feature>
<keyword evidence="1" id="KW-1133">Transmembrane helix</keyword>
<reference evidence="2 3" key="1">
    <citation type="journal article" date="2016" name="Sci. Rep.">
        <title>The Dendrobium catenatum Lindl. genome sequence provides insights into polysaccharide synthase, floral development and adaptive evolution.</title>
        <authorList>
            <person name="Zhang G.Q."/>
            <person name="Xu Q."/>
            <person name="Bian C."/>
            <person name="Tsai W.C."/>
            <person name="Yeh C.M."/>
            <person name="Liu K.W."/>
            <person name="Yoshida K."/>
            <person name="Zhang L.S."/>
            <person name="Chang S.B."/>
            <person name="Chen F."/>
            <person name="Shi Y."/>
            <person name="Su Y.Y."/>
            <person name="Zhang Y.Q."/>
            <person name="Chen L.J."/>
            <person name="Yin Y."/>
            <person name="Lin M."/>
            <person name="Huang H."/>
            <person name="Deng H."/>
            <person name="Wang Z.W."/>
            <person name="Zhu S.L."/>
            <person name="Zhao X."/>
            <person name="Deng C."/>
            <person name="Niu S.C."/>
            <person name="Huang J."/>
            <person name="Wang M."/>
            <person name="Liu G.H."/>
            <person name="Yang H.J."/>
            <person name="Xiao X.J."/>
            <person name="Hsiao Y.Y."/>
            <person name="Wu W.L."/>
            <person name="Chen Y.Y."/>
            <person name="Mitsuda N."/>
            <person name="Ohme-Takagi M."/>
            <person name="Luo Y.B."/>
            <person name="Van de Peer Y."/>
            <person name="Liu Z.J."/>
        </authorList>
    </citation>
    <scope>NUCLEOTIDE SEQUENCE [LARGE SCALE GENOMIC DNA]</scope>
    <source>
        <tissue evidence="2">The whole plant</tissue>
    </source>
</reference>
<keyword evidence="1" id="KW-0472">Membrane</keyword>
<evidence type="ECO:0000256" key="1">
    <source>
        <dbReference type="SAM" id="Phobius"/>
    </source>
</evidence>